<evidence type="ECO:0000313" key="2">
    <source>
        <dbReference type="EMBL" id="SFV81284.1"/>
    </source>
</evidence>
<feature type="domain" description="Rhodanese" evidence="1">
    <location>
        <begin position="18"/>
        <end position="123"/>
    </location>
</feature>
<dbReference type="GO" id="GO:0016740">
    <property type="term" value="F:transferase activity"/>
    <property type="evidence" value="ECO:0007669"/>
    <property type="project" value="UniProtKB-KW"/>
</dbReference>
<evidence type="ECO:0000259" key="1">
    <source>
        <dbReference type="PROSITE" id="PS50206"/>
    </source>
</evidence>
<dbReference type="SMART" id="SM00450">
    <property type="entry name" value="RHOD"/>
    <property type="match status" value="1"/>
</dbReference>
<protein>
    <submittedName>
        <fullName evidence="3">Rhodanese-related sulfurtransferase</fullName>
    </submittedName>
</protein>
<dbReference type="InterPro" id="IPR036873">
    <property type="entry name" value="Rhodanese-like_dom_sf"/>
</dbReference>
<proteinExistence type="predicted"/>
<dbReference type="EMBL" id="FPHW01000172">
    <property type="protein sequence ID" value="SFV84874.1"/>
    <property type="molecule type" value="Genomic_DNA"/>
</dbReference>
<dbReference type="PROSITE" id="PS50206">
    <property type="entry name" value="RHODANESE_3"/>
    <property type="match status" value="1"/>
</dbReference>
<keyword evidence="3" id="KW-0808">Transferase</keyword>
<dbReference type="InterPro" id="IPR001763">
    <property type="entry name" value="Rhodanese-like_dom"/>
</dbReference>
<dbReference type="Pfam" id="PF00581">
    <property type="entry name" value="Rhodanese"/>
    <property type="match status" value="1"/>
</dbReference>
<evidence type="ECO:0000313" key="4">
    <source>
        <dbReference type="EMBL" id="SFV84874.1"/>
    </source>
</evidence>
<reference evidence="3" key="1">
    <citation type="submission" date="2016-10" db="EMBL/GenBank/DDBJ databases">
        <authorList>
            <person name="de Groot N.N."/>
        </authorList>
    </citation>
    <scope>NUCLEOTIDE SEQUENCE</scope>
</reference>
<dbReference type="Gene3D" id="3.40.250.10">
    <property type="entry name" value="Rhodanese-like domain"/>
    <property type="match status" value="1"/>
</dbReference>
<name>A0A1W1DM84_9ZZZZ</name>
<accession>A0A1W1DM84</accession>
<evidence type="ECO:0000313" key="3">
    <source>
        <dbReference type="EMBL" id="SFV82492.1"/>
    </source>
</evidence>
<dbReference type="AlphaFoldDB" id="A0A1W1DM84"/>
<dbReference type="EMBL" id="FPHU01000136">
    <property type="protein sequence ID" value="SFV81284.1"/>
    <property type="molecule type" value="Genomic_DNA"/>
</dbReference>
<dbReference type="SUPFAM" id="SSF52821">
    <property type="entry name" value="Rhodanese/Cell cycle control phosphatase"/>
    <property type="match status" value="1"/>
</dbReference>
<dbReference type="EMBL" id="FPHT01000248">
    <property type="protein sequence ID" value="SFV82492.1"/>
    <property type="molecule type" value="Genomic_DNA"/>
</dbReference>
<organism evidence="3">
    <name type="scientific">hydrothermal vent metagenome</name>
    <dbReference type="NCBI Taxonomy" id="652676"/>
    <lineage>
        <taxon>unclassified sequences</taxon>
        <taxon>metagenomes</taxon>
        <taxon>ecological metagenomes</taxon>
    </lineage>
</organism>
<sequence length="137" mass="15622">MSKLAHYLPKKAFEHIQDNADACLIDVRTEAENKFVGKPLDCIFVPWVDEPDWEPHPQDFIAAIKRFIGDREQVLDTEIILICRSGFRSDDAGRCLIEHGFTNVAHVASGFEGDLDENDQRGNVNGWRHDGMPWNQC</sequence>
<gene>
    <name evidence="3" type="ORF">MNB_SUP05-12-70</name>
    <name evidence="2" type="ORF">MNB_SUP05-13-708</name>
    <name evidence="4" type="ORF">MNB_SUP05-7-454</name>
</gene>